<name>A0A392QSM7_9FABA</name>
<reference evidence="1 2" key="1">
    <citation type="journal article" date="2018" name="Front. Plant Sci.">
        <title>Red Clover (Trifolium pratense) and Zigzag Clover (T. medium) - A Picture of Genomic Similarities and Differences.</title>
        <authorList>
            <person name="Dluhosova J."/>
            <person name="Istvanek J."/>
            <person name="Nedelnik J."/>
            <person name="Repkova J."/>
        </authorList>
    </citation>
    <scope>NUCLEOTIDE SEQUENCE [LARGE SCALE GENOMIC DNA]</scope>
    <source>
        <strain evidence="2">cv. 10/8</strain>
        <tissue evidence="1">Leaf</tissue>
    </source>
</reference>
<evidence type="ECO:0000313" key="2">
    <source>
        <dbReference type="Proteomes" id="UP000265520"/>
    </source>
</evidence>
<accession>A0A392QSM7</accession>
<protein>
    <submittedName>
        <fullName evidence="1">NLI interacting factor-like phosphatase</fullName>
    </submittedName>
</protein>
<keyword evidence="2" id="KW-1185">Reference proteome</keyword>
<dbReference type="Proteomes" id="UP000265520">
    <property type="component" value="Unassembled WGS sequence"/>
</dbReference>
<feature type="non-terminal residue" evidence="1">
    <location>
        <position position="62"/>
    </location>
</feature>
<proteinExistence type="predicted"/>
<comment type="caution">
    <text evidence="1">The sequence shown here is derived from an EMBL/GenBank/DDBJ whole genome shotgun (WGS) entry which is preliminary data.</text>
</comment>
<sequence length="62" mass="6636">MTTFAVSGEQVAEGNNLSNEISSIGSLRKKKLLVLDLNGLLADIVFPPPCHAKADTIIERKA</sequence>
<dbReference type="EMBL" id="LXQA010155647">
    <property type="protein sequence ID" value="MCI26844.1"/>
    <property type="molecule type" value="Genomic_DNA"/>
</dbReference>
<evidence type="ECO:0000313" key="1">
    <source>
        <dbReference type="EMBL" id="MCI26844.1"/>
    </source>
</evidence>
<dbReference type="AlphaFoldDB" id="A0A392QSM7"/>
<organism evidence="1 2">
    <name type="scientific">Trifolium medium</name>
    <dbReference type="NCBI Taxonomy" id="97028"/>
    <lineage>
        <taxon>Eukaryota</taxon>
        <taxon>Viridiplantae</taxon>
        <taxon>Streptophyta</taxon>
        <taxon>Embryophyta</taxon>
        <taxon>Tracheophyta</taxon>
        <taxon>Spermatophyta</taxon>
        <taxon>Magnoliopsida</taxon>
        <taxon>eudicotyledons</taxon>
        <taxon>Gunneridae</taxon>
        <taxon>Pentapetalae</taxon>
        <taxon>rosids</taxon>
        <taxon>fabids</taxon>
        <taxon>Fabales</taxon>
        <taxon>Fabaceae</taxon>
        <taxon>Papilionoideae</taxon>
        <taxon>50 kb inversion clade</taxon>
        <taxon>NPAAA clade</taxon>
        <taxon>Hologalegina</taxon>
        <taxon>IRL clade</taxon>
        <taxon>Trifolieae</taxon>
        <taxon>Trifolium</taxon>
    </lineage>
</organism>